<proteinExistence type="predicted"/>
<dbReference type="Proteomes" id="UP000461162">
    <property type="component" value="Unassembled WGS sequence"/>
</dbReference>
<feature type="transmembrane region" description="Helical" evidence="1">
    <location>
        <begin position="94"/>
        <end position="116"/>
    </location>
</feature>
<dbReference type="RefSeq" id="WP_367614023.1">
    <property type="nucleotide sequence ID" value="NZ_WODC01000004.1"/>
</dbReference>
<evidence type="ECO:0000256" key="1">
    <source>
        <dbReference type="SAM" id="Phobius"/>
    </source>
</evidence>
<reference evidence="2 3" key="1">
    <citation type="submission" date="2019-11" db="EMBL/GenBank/DDBJ databases">
        <title>Pseudodesulfovibrio alkaliphilus, sp. nov., an alkaliphilic sulfate-reducing bacteria from mud volcano of Taman peninsula, Russia.</title>
        <authorList>
            <person name="Frolova A."/>
            <person name="Merkel A.Y."/>
            <person name="Slobodkin A.I."/>
        </authorList>
    </citation>
    <scope>NUCLEOTIDE SEQUENCE [LARGE SCALE GENOMIC DNA]</scope>
    <source>
        <strain evidence="2 3">F-1</strain>
    </source>
</reference>
<name>A0A7K1KMW9_9BACT</name>
<comment type="caution">
    <text evidence="2">The sequence shown here is derived from an EMBL/GenBank/DDBJ whole genome shotgun (WGS) entry which is preliminary data.</text>
</comment>
<keyword evidence="1" id="KW-0472">Membrane</keyword>
<accession>A0A7K1KMW9</accession>
<keyword evidence="1" id="KW-0812">Transmembrane</keyword>
<feature type="transmembrane region" description="Helical" evidence="1">
    <location>
        <begin position="128"/>
        <end position="146"/>
    </location>
</feature>
<dbReference type="EMBL" id="WODC01000004">
    <property type="protein sequence ID" value="MUM77436.1"/>
    <property type="molecule type" value="Genomic_DNA"/>
</dbReference>
<protein>
    <recommendedName>
        <fullName evidence="4">Rod shape-determining protein MreD</fullName>
    </recommendedName>
</protein>
<sequence length="161" mass="17675">MFSGNNLIALLWWGAYTVAAVWLHRFVPGVDLFAPGIVLSLQEDGGRRTLWLALCWMLIIEGTGNLPFGYGLAWYGVLLVLYLLGRSVFEARSLVFMCLLGLALGALHPVITHGLASLAELTVNDRQLLLEGALQAAFFPVIWVIAGKAFPKVLRQDVKPL</sequence>
<evidence type="ECO:0008006" key="4">
    <source>
        <dbReference type="Google" id="ProtNLM"/>
    </source>
</evidence>
<evidence type="ECO:0000313" key="3">
    <source>
        <dbReference type="Proteomes" id="UP000461162"/>
    </source>
</evidence>
<keyword evidence="1" id="KW-1133">Transmembrane helix</keyword>
<keyword evidence="3" id="KW-1185">Reference proteome</keyword>
<dbReference type="AlphaFoldDB" id="A0A7K1KMW9"/>
<gene>
    <name evidence="2" type="ORF">GKC30_07320</name>
</gene>
<organism evidence="2 3">
    <name type="scientific">Pseudodesulfovibrio alkaliphilus</name>
    <dbReference type="NCBI Taxonomy" id="2661613"/>
    <lineage>
        <taxon>Bacteria</taxon>
        <taxon>Pseudomonadati</taxon>
        <taxon>Thermodesulfobacteriota</taxon>
        <taxon>Desulfovibrionia</taxon>
        <taxon>Desulfovibrionales</taxon>
        <taxon>Desulfovibrionaceae</taxon>
    </lineage>
</organism>
<feature type="transmembrane region" description="Helical" evidence="1">
    <location>
        <begin position="66"/>
        <end position="85"/>
    </location>
</feature>
<evidence type="ECO:0000313" key="2">
    <source>
        <dbReference type="EMBL" id="MUM77436.1"/>
    </source>
</evidence>